<reference evidence="2" key="1">
    <citation type="journal article" date="2015" name="Nature">
        <title>Complex archaea that bridge the gap between prokaryotes and eukaryotes.</title>
        <authorList>
            <person name="Spang A."/>
            <person name="Saw J.H."/>
            <person name="Jorgensen S.L."/>
            <person name="Zaremba-Niedzwiedzka K."/>
            <person name="Martijn J."/>
            <person name="Lind A.E."/>
            <person name="van Eijk R."/>
            <person name="Schleper C."/>
            <person name="Guy L."/>
            <person name="Ettema T.J."/>
        </authorList>
    </citation>
    <scope>NUCLEOTIDE SEQUENCE</scope>
</reference>
<name>A0A0F9AFY5_9ZZZZ</name>
<feature type="domain" description="Glycosyltransferase subfamily 4-like N-terminal" evidence="1">
    <location>
        <begin position="21"/>
        <end position="176"/>
    </location>
</feature>
<gene>
    <name evidence="2" type="ORF">LCGC14_2577150</name>
</gene>
<dbReference type="Gene3D" id="3.40.50.2000">
    <property type="entry name" value="Glycogen Phosphorylase B"/>
    <property type="match status" value="1"/>
</dbReference>
<evidence type="ECO:0000259" key="1">
    <source>
        <dbReference type="Pfam" id="PF13439"/>
    </source>
</evidence>
<dbReference type="Pfam" id="PF13439">
    <property type="entry name" value="Glyco_transf_4"/>
    <property type="match status" value="1"/>
</dbReference>
<dbReference type="InterPro" id="IPR028098">
    <property type="entry name" value="Glyco_trans_4-like_N"/>
</dbReference>
<feature type="non-terminal residue" evidence="2">
    <location>
        <position position="184"/>
    </location>
</feature>
<dbReference type="AlphaFoldDB" id="A0A0F9AFY5"/>
<dbReference type="EMBL" id="LAZR01042928">
    <property type="protein sequence ID" value="KKL08310.1"/>
    <property type="molecule type" value="Genomic_DNA"/>
</dbReference>
<dbReference type="SUPFAM" id="SSF53756">
    <property type="entry name" value="UDP-Glycosyltransferase/glycogen phosphorylase"/>
    <property type="match status" value="1"/>
</dbReference>
<protein>
    <recommendedName>
        <fullName evidence="1">Glycosyltransferase subfamily 4-like N-terminal domain-containing protein</fullName>
    </recommendedName>
</protein>
<accession>A0A0F9AFY5</accession>
<sequence length="184" mass="20421">MSREQEKPVHVLHVVPTLGAGGLELAMSRVVNALVRQGMRHSICCLKGEAVIRDHFDGTVDIHCLRSVPNDVMLPFRLRKLIRTTHPTLIHARNWGAWPDTVLARLSVLPQVPLIFSFHGSDSTGWMPLRRRITCRLLACATDYIFTVCAASRNMLAKDIGLSAERVAVISNGVDTCRFCPSPT</sequence>
<proteinExistence type="predicted"/>
<evidence type="ECO:0000313" key="2">
    <source>
        <dbReference type="EMBL" id="KKL08310.1"/>
    </source>
</evidence>
<comment type="caution">
    <text evidence="2">The sequence shown here is derived from an EMBL/GenBank/DDBJ whole genome shotgun (WGS) entry which is preliminary data.</text>
</comment>
<organism evidence="2">
    <name type="scientific">marine sediment metagenome</name>
    <dbReference type="NCBI Taxonomy" id="412755"/>
    <lineage>
        <taxon>unclassified sequences</taxon>
        <taxon>metagenomes</taxon>
        <taxon>ecological metagenomes</taxon>
    </lineage>
</organism>